<organism evidence="3 4">
    <name type="scientific">Halolamina salifodinae</name>
    <dbReference type="NCBI Taxonomy" id="1202767"/>
    <lineage>
        <taxon>Archaea</taxon>
        <taxon>Methanobacteriati</taxon>
        <taxon>Methanobacteriota</taxon>
        <taxon>Stenosarchaea group</taxon>
        <taxon>Halobacteria</taxon>
        <taxon>Halobacteriales</taxon>
        <taxon>Haloferacaceae</taxon>
    </lineage>
</organism>
<comment type="caution">
    <text evidence="3">The sequence shown here is derived from an EMBL/GenBank/DDBJ whole genome shotgun (WGS) entry which is preliminary data.</text>
</comment>
<name>A0A8T4GWP3_9EURY</name>
<gene>
    <name evidence="3" type="ORF">J2753_000218</name>
</gene>
<evidence type="ECO:0000256" key="1">
    <source>
        <dbReference type="ARBA" id="ARBA00022729"/>
    </source>
</evidence>
<dbReference type="AlphaFoldDB" id="A0A8T4GWP3"/>
<dbReference type="OrthoDB" id="30671at2157"/>
<evidence type="ECO:0000259" key="2">
    <source>
        <dbReference type="SMART" id="SM00062"/>
    </source>
</evidence>
<protein>
    <submittedName>
        <fullName evidence="3">Polar amino acid transport system substrate-binding protein</fullName>
    </submittedName>
</protein>
<keyword evidence="1" id="KW-0732">Signal</keyword>
<dbReference type="CDD" id="cd13624">
    <property type="entry name" value="PBP2_Arg_Lys_His"/>
    <property type="match status" value="1"/>
</dbReference>
<evidence type="ECO:0000313" key="4">
    <source>
        <dbReference type="Proteomes" id="UP000823736"/>
    </source>
</evidence>
<dbReference type="EMBL" id="JAGGLC010000001">
    <property type="protein sequence ID" value="MBP1985745.1"/>
    <property type="molecule type" value="Genomic_DNA"/>
</dbReference>
<dbReference type="PANTHER" id="PTHR35936:SF19">
    <property type="entry name" value="AMINO-ACID-BINDING PROTEIN YXEM-RELATED"/>
    <property type="match status" value="1"/>
</dbReference>
<dbReference type="SMART" id="SM00062">
    <property type="entry name" value="PBPb"/>
    <property type="match status" value="1"/>
</dbReference>
<dbReference type="RefSeq" id="WP_209489612.1">
    <property type="nucleotide sequence ID" value="NZ_JAGGLC010000001.1"/>
</dbReference>
<dbReference type="Pfam" id="PF00497">
    <property type="entry name" value="SBP_bac_3"/>
    <property type="match status" value="1"/>
</dbReference>
<dbReference type="PROSITE" id="PS51257">
    <property type="entry name" value="PROKAR_LIPOPROTEIN"/>
    <property type="match status" value="1"/>
</dbReference>
<evidence type="ECO:0000313" key="3">
    <source>
        <dbReference type="EMBL" id="MBP1985745.1"/>
    </source>
</evidence>
<dbReference type="PANTHER" id="PTHR35936">
    <property type="entry name" value="MEMBRANE-BOUND LYTIC MUREIN TRANSGLYCOSYLASE F"/>
    <property type="match status" value="1"/>
</dbReference>
<dbReference type="Gene3D" id="3.40.190.10">
    <property type="entry name" value="Periplasmic binding protein-like II"/>
    <property type="match status" value="2"/>
</dbReference>
<keyword evidence="4" id="KW-1185">Reference proteome</keyword>
<accession>A0A8T4GWP3</accession>
<dbReference type="Proteomes" id="UP000823736">
    <property type="component" value="Unassembled WGS sequence"/>
</dbReference>
<proteinExistence type="predicted"/>
<feature type="domain" description="Solute-binding protein family 3/N-terminal" evidence="2">
    <location>
        <begin position="42"/>
        <end position="279"/>
    </location>
</feature>
<sequence length="279" mass="30542">MRRRDYLRAAGGAAALGLAGCMGGGDDGTESETDGTPTEAETVRVASGIPYPPFEMMENGEPTGFDYDMGAAIFEEQMGREMEFLDRSFDGIISGLQNGNYRVIMSAMTITEDRKENIDFSDPYFTAYQTVAVLENSDISSKAGLRGKTVAVQKGTTGAEAADDLQTEFDGDLTVSRYDSSASAFNAVLNNQAVAVINDNTVSAEYVNQNDEELRFVMGDGVAAEQRDDPPEYLTLSIEEYGIAFRKDDDEFRERINEILATLRENGTYDDIYSTYFAG</sequence>
<dbReference type="SUPFAM" id="SSF53850">
    <property type="entry name" value="Periplasmic binding protein-like II"/>
    <property type="match status" value="1"/>
</dbReference>
<dbReference type="InterPro" id="IPR001638">
    <property type="entry name" value="Solute-binding_3/MltF_N"/>
</dbReference>
<reference evidence="3" key="1">
    <citation type="submission" date="2021-03" db="EMBL/GenBank/DDBJ databases">
        <title>Genomic Encyclopedia of Type Strains, Phase IV (KMG-IV): sequencing the most valuable type-strain genomes for metagenomic binning, comparative biology and taxonomic classification.</title>
        <authorList>
            <person name="Goeker M."/>
        </authorList>
    </citation>
    <scope>NUCLEOTIDE SEQUENCE</scope>
    <source>
        <strain evidence="3">DSM 26232</strain>
    </source>
</reference>